<evidence type="ECO:0000256" key="1">
    <source>
        <dbReference type="SAM" id="SignalP"/>
    </source>
</evidence>
<evidence type="ECO:0000313" key="2">
    <source>
        <dbReference type="EMBL" id="JAC19103.1"/>
    </source>
</evidence>
<proteinExistence type="evidence at transcript level"/>
<name>A0A023FE66_AMBCJ</name>
<protein>
    <submittedName>
        <fullName evidence="2">Putative secreted protein</fullName>
    </submittedName>
</protein>
<sequence>MLRSVHLVSLLGLCLVLETLGTIERQCDSWNATVIVNVSSVQRTVHASVKVFKDSPPGCDRLRVSLWDVWGGAASPCTGMNIMRTGHETEGNLVNSSMSVLFENVTNGNYCVRVKPVCDPDCLTLFSNVVELSEAAEVVERKKTGKKKARRPEA</sequence>
<reference evidence="2" key="1">
    <citation type="submission" date="2014-03" db="EMBL/GenBank/DDBJ databases">
        <title>The sialotranscriptome of Amblyomma triste, Amblyomma parvum and Amblyomma cajennense ticks, uncovered by 454-based RNA-seq.</title>
        <authorList>
            <person name="Garcia G.R."/>
            <person name="Gardinassi L.G."/>
            <person name="Ribeiro J.M."/>
            <person name="Anatriello E."/>
            <person name="Ferreira B.R."/>
            <person name="Moreira H.N."/>
            <person name="Mafra C."/>
            <person name="Olegario M.M."/>
            <person name="Szabo P.J."/>
            <person name="Miranda-Santos I.K."/>
            <person name="Maruyama S.R."/>
        </authorList>
    </citation>
    <scope>NUCLEOTIDE SEQUENCE</scope>
    <source>
        <strain evidence="2">Uberlandia</strain>
        <tissue evidence="2">Salivary glands</tissue>
    </source>
</reference>
<organism evidence="2">
    <name type="scientific">Amblyomma cajennense</name>
    <name type="common">Cayenne tick</name>
    <name type="synonym">Acarus cajennensis</name>
    <dbReference type="NCBI Taxonomy" id="34607"/>
    <lineage>
        <taxon>Eukaryota</taxon>
        <taxon>Metazoa</taxon>
        <taxon>Ecdysozoa</taxon>
        <taxon>Arthropoda</taxon>
        <taxon>Chelicerata</taxon>
        <taxon>Arachnida</taxon>
        <taxon>Acari</taxon>
        <taxon>Parasitiformes</taxon>
        <taxon>Ixodida</taxon>
        <taxon>Ixodoidea</taxon>
        <taxon>Ixodidae</taxon>
        <taxon>Amblyomminae</taxon>
        <taxon>Amblyomma</taxon>
    </lineage>
</organism>
<feature type="chain" id="PRO_5001516484" evidence="1">
    <location>
        <begin position="22"/>
        <end position="154"/>
    </location>
</feature>
<feature type="signal peptide" evidence="1">
    <location>
        <begin position="1"/>
        <end position="21"/>
    </location>
</feature>
<dbReference type="AlphaFoldDB" id="A0A023FE66"/>
<dbReference type="EMBL" id="GBBK01005379">
    <property type="protein sequence ID" value="JAC19103.1"/>
    <property type="molecule type" value="mRNA"/>
</dbReference>
<keyword evidence="1" id="KW-0732">Signal</keyword>
<accession>A0A023FE66</accession>